<evidence type="ECO:0000313" key="1">
    <source>
        <dbReference type="EMBL" id="KAI5072125.1"/>
    </source>
</evidence>
<dbReference type="Proteomes" id="UP000886520">
    <property type="component" value="Chromosome 12"/>
</dbReference>
<evidence type="ECO:0000313" key="2">
    <source>
        <dbReference type="Proteomes" id="UP000886520"/>
    </source>
</evidence>
<accession>A0A9D4UQM6</accession>
<sequence>MTKQLLLTSIFGNSNMLDNVIIIVFSLVAQRWEGSATTSNDTISKGKDRRTRFLFMGSIKFIREQESFREIAQACKGSAKLTIEFE</sequence>
<dbReference type="EMBL" id="JABFUD020000012">
    <property type="protein sequence ID" value="KAI5072125.1"/>
    <property type="molecule type" value="Genomic_DNA"/>
</dbReference>
<comment type="caution">
    <text evidence="1">The sequence shown here is derived from an EMBL/GenBank/DDBJ whole genome shotgun (WGS) entry which is preliminary data.</text>
</comment>
<reference evidence="1" key="1">
    <citation type="submission" date="2021-01" db="EMBL/GenBank/DDBJ databases">
        <title>Adiantum capillus-veneris genome.</title>
        <authorList>
            <person name="Fang Y."/>
            <person name="Liao Q."/>
        </authorList>
    </citation>
    <scope>NUCLEOTIDE SEQUENCE</scope>
    <source>
        <strain evidence="1">H3</strain>
        <tissue evidence="1">Leaf</tissue>
    </source>
</reference>
<name>A0A9D4UQM6_ADICA</name>
<keyword evidence="2" id="KW-1185">Reference proteome</keyword>
<proteinExistence type="predicted"/>
<dbReference type="AlphaFoldDB" id="A0A9D4UQM6"/>
<protein>
    <submittedName>
        <fullName evidence="1">Uncharacterized protein</fullName>
    </submittedName>
</protein>
<gene>
    <name evidence="1" type="ORF">GOP47_0012231</name>
</gene>
<organism evidence="1 2">
    <name type="scientific">Adiantum capillus-veneris</name>
    <name type="common">Maidenhair fern</name>
    <dbReference type="NCBI Taxonomy" id="13818"/>
    <lineage>
        <taxon>Eukaryota</taxon>
        <taxon>Viridiplantae</taxon>
        <taxon>Streptophyta</taxon>
        <taxon>Embryophyta</taxon>
        <taxon>Tracheophyta</taxon>
        <taxon>Polypodiopsida</taxon>
        <taxon>Polypodiidae</taxon>
        <taxon>Polypodiales</taxon>
        <taxon>Pteridineae</taxon>
        <taxon>Pteridaceae</taxon>
        <taxon>Vittarioideae</taxon>
        <taxon>Adiantum</taxon>
    </lineage>
</organism>